<feature type="transmembrane region" description="Helical" evidence="7">
    <location>
        <begin position="80"/>
        <end position="98"/>
    </location>
</feature>
<evidence type="ECO:0000256" key="3">
    <source>
        <dbReference type="ARBA" id="ARBA00023235"/>
    </source>
</evidence>
<keyword evidence="3 4" id="KW-0413">Isomerase</keyword>
<dbReference type="InterPro" id="IPR020622">
    <property type="entry name" value="Ala_racemase_pyridoxalP-BS"/>
</dbReference>
<feature type="binding site" evidence="4 6">
    <location>
        <position position="465"/>
    </location>
    <ligand>
        <name>substrate</name>
    </ligand>
</feature>
<comment type="caution">
    <text evidence="9">The sequence shown here is derived from an EMBL/GenBank/DDBJ whole genome shotgun (WGS) entry which is preliminary data.</text>
</comment>
<evidence type="ECO:0000256" key="4">
    <source>
        <dbReference type="HAMAP-Rule" id="MF_01201"/>
    </source>
</evidence>
<dbReference type="PROSITE" id="PS00395">
    <property type="entry name" value="ALANINE_RACEMASE"/>
    <property type="match status" value="1"/>
</dbReference>
<keyword evidence="2 4" id="KW-0663">Pyridoxal phosphate</keyword>
<dbReference type="Gene3D" id="2.40.37.10">
    <property type="entry name" value="Lyase, Ornithine Decarboxylase, Chain A, domain 1"/>
    <property type="match status" value="1"/>
</dbReference>
<accession>A0A4R1N1Y9</accession>
<dbReference type="SUPFAM" id="SSF50621">
    <property type="entry name" value="Alanine racemase C-terminal domain-like"/>
    <property type="match status" value="1"/>
</dbReference>
<keyword evidence="7" id="KW-0812">Transmembrane</keyword>
<keyword evidence="7" id="KW-0472">Membrane</keyword>
<keyword evidence="10" id="KW-1185">Reference proteome</keyword>
<dbReference type="Pfam" id="PF01168">
    <property type="entry name" value="Ala_racemase_N"/>
    <property type="match status" value="1"/>
</dbReference>
<dbReference type="PRINTS" id="PR00992">
    <property type="entry name" value="ALARACEMASE"/>
</dbReference>
<feature type="active site" description="Proton acceptor; specific for L-alanine" evidence="4">
    <location>
        <position position="598"/>
    </location>
</feature>
<dbReference type="Pfam" id="PF00842">
    <property type="entry name" value="Ala_racemase_C"/>
    <property type="match status" value="1"/>
</dbReference>
<dbReference type="PANTHER" id="PTHR30511:SF0">
    <property type="entry name" value="ALANINE RACEMASE, CATABOLIC-RELATED"/>
    <property type="match status" value="1"/>
</dbReference>
<dbReference type="InterPro" id="IPR029066">
    <property type="entry name" value="PLP-binding_barrel"/>
</dbReference>
<comment type="pathway">
    <text evidence="4">Amino-acid biosynthesis; D-alanine biosynthesis; D-alanine from L-alanine: step 1/1.</text>
</comment>
<dbReference type="GO" id="GO:0005829">
    <property type="term" value="C:cytosol"/>
    <property type="evidence" value="ECO:0007669"/>
    <property type="project" value="TreeGrafter"/>
</dbReference>
<dbReference type="EMBL" id="SMGQ01000011">
    <property type="protein sequence ID" value="TCK98014.1"/>
    <property type="molecule type" value="Genomic_DNA"/>
</dbReference>
<feature type="transmembrane region" description="Helical" evidence="7">
    <location>
        <begin position="42"/>
        <end position="60"/>
    </location>
</feature>
<dbReference type="GO" id="GO:0016747">
    <property type="term" value="F:acyltransferase activity, transferring groups other than amino-acyl groups"/>
    <property type="evidence" value="ECO:0007669"/>
    <property type="project" value="InterPro"/>
</dbReference>
<dbReference type="GO" id="GO:0008784">
    <property type="term" value="F:alanine racemase activity"/>
    <property type="evidence" value="ECO:0007669"/>
    <property type="project" value="UniProtKB-UniRule"/>
</dbReference>
<dbReference type="OrthoDB" id="9813814at2"/>
<feature type="modified residue" description="N6-(pyridoxal phosphate)lysine" evidence="4 5">
    <location>
        <position position="371"/>
    </location>
</feature>
<dbReference type="UniPathway" id="UPA00042">
    <property type="reaction ID" value="UER00497"/>
</dbReference>
<feature type="transmembrane region" description="Helical" evidence="7">
    <location>
        <begin position="216"/>
        <end position="238"/>
    </location>
</feature>
<keyword evidence="7" id="KW-1133">Transmembrane helix</keyword>
<dbReference type="InterPro" id="IPR000821">
    <property type="entry name" value="Ala_racemase"/>
</dbReference>
<gene>
    <name evidence="9" type="ORF">EDC19_0420</name>
</gene>
<evidence type="ECO:0000256" key="5">
    <source>
        <dbReference type="PIRSR" id="PIRSR600821-50"/>
    </source>
</evidence>
<dbReference type="FunFam" id="3.20.20.10:FF:000002">
    <property type="entry name" value="Alanine racemase"/>
    <property type="match status" value="1"/>
</dbReference>
<dbReference type="NCBIfam" id="NF033131">
    <property type="entry name" value="vanT-G-Cterm"/>
    <property type="match status" value="1"/>
</dbReference>
<dbReference type="PANTHER" id="PTHR30511">
    <property type="entry name" value="ALANINE RACEMASE"/>
    <property type="match status" value="1"/>
</dbReference>
<name>A0A4R1N1Y9_9FIRM</name>
<evidence type="ECO:0000313" key="9">
    <source>
        <dbReference type="EMBL" id="TCK98014.1"/>
    </source>
</evidence>
<proteinExistence type="inferred from homology"/>
<feature type="transmembrane region" description="Helical" evidence="7">
    <location>
        <begin position="146"/>
        <end position="165"/>
    </location>
</feature>
<feature type="binding site" evidence="4 6">
    <location>
        <position position="645"/>
    </location>
    <ligand>
        <name>substrate</name>
    </ligand>
</feature>
<evidence type="ECO:0000256" key="6">
    <source>
        <dbReference type="PIRSR" id="PIRSR600821-52"/>
    </source>
</evidence>
<dbReference type="Pfam" id="PF01757">
    <property type="entry name" value="Acyl_transf_3"/>
    <property type="match status" value="1"/>
</dbReference>
<protein>
    <recommendedName>
        <fullName evidence="4">Alanine racemase</fullName>
        <ecNumber evidence="4">5.1.1.1</ecNumber>
    </recommendedName>
</protein>
<comment type="cofactor">
    <cofactor evidence="1 4 5">
        <name>pyridoxal 5'-phosphate</name>
        <dbReference type="ChEBI" id="CHEBI:597326"/>
    </cofactor>
</comment>
<dbReference type="GO" id="GO:0030632">
    <property type="term" value="P:D-alanine biosynthetic process"/>
    <property type="evidence" value="ECO:0007669"/>
    <property type="project" value="UniProtKB-UniRule"/>
</dbReference>
<dbReference type="SMART" id="SM01005">
    <property type="entry name" value="Ala_racemase_C"/>
    <property type="match status" value="1"/>
</dbReference>
<evidence type="ECO:0000256" key="1">
    <source>
        <dbReference type="ARBA" id="ARBA00001933"/>
    </source>
</evidence>
<dbReference type="RefSeq" id="WP_132279805.1">
    <property type="nucleotide sequence ID" value="NZ_SMGQ01000011.1"/>
</dbReference>
<feature type="transmembrane region" description="Helical" evidence="7">
    <location>
        <begin position="244"/>
        <end position="263"/>
    </location>
</feature>
<evidence type="ECO:0000259" key="8">
    <source>
        <dbReference type="SMART" id="SM01005"/>
    </source>
</evidence>
<feature type="active site" description="Proton acceptor; specific for D-alanine" evidence="4">
    <location>
        <position position="371"/>
    </location>
</feature>
<dbReference type="Gene3D" id="3.20.20.10">
    <property type="entry name" value="Alanine racemase"/>
    <property type="match status" value="1"/>
</dbReference>
<dbReference type="NCBIfam" id="TIGR00492">
    <property type="entry name" value="alr"/>
    <property type="match status" value="1"/>
</dbReference>
<feature type="transmembrane region" description="Helical" evidence="7">
    <location>
        <begin position="118"/>
        <end position="139"/>
    </location>
</feature>
<organism evidence="9 10">
    <name type="scientific">Natranaerovirga hydrolytica</name>
    <dbReference type="NCBI Taxonomy" id="680378"/>
    <lineage>
        <taxon>Bacteria</taxon>
        <taxon>Bacillati</taxon>
        <taxon>Bacillota</taxon>
        <taxon>Clostridia</taxon>
        <taxon>Lachnospirales</taxon>
        <taxon>Natranaerovirgaceae</taxon>
        <taxon>Natranaerovirga</taxon>
    </lineage>
</organism>
<comment type="catalytic activity">
    <reaction evidence="4">
        <text>L-alanine = D-alanine</text>
        <dbReference type="Rhea" id="RHEA:20249"/>
        <dbReference type="ChEBI" id="CHEBI:57416"/>
        <dbReference type="ChEBI" id="CHEBI:57972"/>
        <dbReference type="EC" id="5.1.1.1"/>
    </reaction>
</comment>
<reference evidence="9 10" key="1">
    <citation type="submission" date="2019-03" db="EMBL/GenBank/DDBJ databases">
        <title>Genomic Encyclopedia of Type Strains, Phase IV (KMG-IV): sequencing the most valuable type-strain genomes for metagenomic binning, comparative biology and taxonomic classification.</title>
        <authorList>
            <person name="Goeker M."/>
        </authorList>
    </citation>
    <scope>NUCLEOTIDE SEQUENCE [LARGE SCALE GENOMIC DNA]</scope>
    <source>
        <strain evidence="9 10">DSM 24176</strain>
    </source>
</reference>
<feature type="transmembrane region" description="Helical" evidence="7">
    <location>
        <begin position="275"/>
        <end position="295"/>
    </location>
</feature>
<dbReference type="SUPFAM" id="SSF51419">
    <property type="entry name" value="PLP-binding barrel"/>
    <property type="match status" value="1"/>
</dbReference>
<dbReference type="AlphaFoldDB" id="A0A4R1N1Y9"/>
<feature type="transmembrane region" description="Helical" evidence="7">
    <location>
        <begin position="307"/>
        <end position="327"/>
    </location>
</feature>
<feature type="transmembrane region" description="Helical" evidence="7">
    <location>
        <begin position="12"/>
        <end position="30"/>
    </location>
</feature>
<sequence length="705" mass="79942">MVKREYGGIDYFRVIAAILVVAIHTSPLSSVSMTADFFLTRIIARVAVPFFFMVTGFFIFSKQEKKQFSYSDFFVKIGKIYSISIVLYLPLNIYTGYFKGYNLFGNIVKDLVFNGTFYHLWYLPGIILGVGMALVLLKFFGFKNTFLISLILYIVGVFGDSYYGFIENLPVVNRFYHLLFQLFGYTRNGIFFSPIFILLGMLIFKRKEKLPFKLAITGFVCSLGLMFLEGWLIHVLMVARHDSMYFSLIPVMYFMFQVLFSLNIKNKKSLRAIPLYVYIIHPWSIVLVRGIGKVLSIEKQLIENSLIHFIVVLVVSFVTAYLVYIFLKKKRLKNYKKGRAWCEVNLSNLRHNYQALKNVLPQDCDIMGVVKADAYGHGDVLIASALQKEGVQNFAVASLREGIKLRKKGIKGKILILGYTYPKEFNKLKKYNLIQTVVDCQYAKALNDYGKRIKVHIKIDTGMNRLGEDFANTEEIIKIFKFSNLEVEGMYTHLCVSDSLLDKDILFSLDQMGRFYNVIETLKTAGHSPKNIHIQSSYGVLNYPELHCQYARVGIALYGMLSSESDQTRVKIALKPVLSVKARVSIVKEIKANKNIGYGGQFTTKESGKIATLTIGYADGIPRNLTDGKVMIKGKQVPIVGSICMDQITIDVTNIAGVQQGDVVTLIGQVNGEKITGEEVARKAGTITNELFSRLGSRLERVYHY</sequence>
<comment type="similarity">
    <text evidence="4">Belongs to the alanine racemase family.</text>
</comment>
<evidence type="ECO:0000313" key="10">
    <source>
        <dbReference type="Proteomes" id="UP000294545"/>
    </source>
</evidence>
<comment type="function">
    <text evidence="4">Catalyzes the interconversion of L-alanine and D-alanine. May also act on other amino acids.</text>
</comment>
<dbReference type="Proteomes" id="UP000294545">
    <property type="component" value="Unassembled WGS sequence"/>
</dbReference>
<dbReference type="HAMAP" id="MF_01201">
    <property type="entry name" value="Ala_racemase"/>
    <property type="match status" value="1"/>
</dbReference>
<feature type="transmembrane region" description="Helical" evidence="7">
    <location>
        <begin position="185"/>
        <end position="204"/>
    </location>
</feature>
<dbReference type="InterPro" id="IPR001608">
    <property type="entry name" value="Ala_racemase_N"/>
</dbReference>
<evidence type="ECO:0000256" key="2">
    <source>
        <dbReference type="ARBA" id="ARBA00022898"/>
    </source>
</evidence>
<dbReference type="InterPro" id="IPR002656">
    <property type="entry name" value="Acyl_transf_3_dom"/>
</dbReference>
<dbReference type="EC" id="5.1.1.1" evidence="4"/>
<feature type="domain" description="Alanine racemase C-terminal" evidence="8">
    <location>
        <begin position="577"/>
        <end position="704"/>
    </location>
</feature>
<evidence type="ECO:0000256" key="7">
    <source>
        <dbReference type="SAM" id="Phobius"/>
    </source>
</evidence>
<dbReference type="GO" id="GO:0030170">
    <property type="term" value="F:pyridoxal phosphate binding"/>
    <property type="evidence" value="ECO:0007669"/>
    <property type="project" value="UniProtKB-UniRule"/>
</dbReference>
<dbReference type="InterPro" id="IPR011079">
    <property type="entry name" value="Ala_racemase_C"/>
</dbReference>
<dbReference type="InterPro" id="IPR009006">
    <property type="entry name" value="Ala_racemase/Decarboxylase_C"/>
</dbReference>